<evidence type="ECO:0000313" key="2">
    <source>
        <dbReference type="Proteomes" id="UP001447857"/>
    </source>
</evidence>
<sequence>MFNENNKRLNKNKNLTVQTATYQSLIIKKITQKATKWGKSQLSEGSRKEEIKNCPAALDINILNTLKMEKPNKICLI</sequence>
<keyword evidence="2" id="KW-1185">Reference proteome</keyword>
<gene>
    <name evidence="1" type="ORF">V6624_18050</name>
</gene>
<proteinExistence type="predicted"/>
<protein>
    <submittedName>
        <fullName evidence="1">Uncharacterized protein</fullName>
    </submittedName>
</protein>
<evidence type="ECO:0000313" key="1">
    <source>
        <dbReference type="EMBL" id="WXK48926.1"/>
    </source>
</evidence>
<dbReference type="EMBL" id="CP147988">
    <property type="protein sequence ID" value="WXK48926.1"/>
    <property type="molecule type" value="Genomic_DNA"/>
</dbReference>
<accession>A0ABZ2Q7W3</accession>
<dbReference type="Proteomes" id="UP001447857">
    <property type="component" value="Chromosome"/>
</dbReference>
<name>A0ABZ2Q7W3_9FLAO</name>
<reference evidence="1 2" key="1">
    <citation type="submission" date="2024-02" db="EMBL/GenBank/DDBJ databases">
        <title>complete genome of Flavobacterium ginsenosidimutans Str. YTB16.</title>
        <authorList>
            <person name="Wang Q."/>
        </authorList>
    </citation>
    <scope>NUCLEOTIDE SEQUENCE [LARGE SCALE GENOMIC DNA]</scope>
    <source>
        <strain evidence="1 2">YTB16</strain>
    </source>
</reference>
<dbReference type="RefSeq" id="WP_338839612.1">
    <property type="nucleotide sequence ID" value="NZ_CP147988.1"/>
</dbReference>
<organism evidence="1 2">
    <name type="scientific">Flavobacterium ginsenosidimutans</name>
    <dbReference type="NCBI Taxonomy" id="687844"/>
    <lineage>
        <taxon>Bacteria</taxon>
        <taxon>Pseudomonadati</taxon>
        <taxon>Bacteroidota</taxon>
        <taxon>Flavobacteriia</taxon>
        <taxon>Flavobacteriales</taxon>
        <taxon>Flavobacteriaceae</taxon>
        <taxon>Flavobacterium</taxon>
    </lineage>
</organism>